<evidence type="ECO:0000256" key="6">
    <source>
        <dbReference type="ARBA" id="ARBA00023125"/>
    </source>
</evidence>
<dbReference type="PROSITE" id="PS50808">
    <property type="entry name" value="ZF_BED"/>
    <property type="match status" value="1"/>
</dbReference>
<organism evidence="12 13">
    <name type="scientific">Merluccius polli</name>
    <name type="common">Benguela hake</name>
    <name type="synonym">Merluccius cadenati</name>
    <dbReference type="NCBI Taxonomy" id="89951"/>
    <lineage>
        <taxon>Eukaryota</taxon>
        <taxon>Metazoa</taxon>
        <taxon>Chordata</taxon>
        <taxon>Craniata</taxon>
        <taxon>Vertebrata</taxon>
        <taxon>Euteleostomi</taxon>
        <taxon>Actinopterygii</taxon>
        <taxon>Neopterygii</taxon>
        <taxon>Teleostei</taxon>
        <taxon>Neoteleostei</taxon>
        <taxon>Acanthomorphata</taxon>
        <taxon>Zeiogadaria</taxon>
        <taxon>Gadariae</taxon>
        <taxon>Gadiformes</taxon>
        <taxon>Gadoidei</taxon>
        <taxon>Merlucciidae</taxon>
        <taxon>Merluccius</taxon>
    </lineage>
</organism>
<feature type="region of interest" description="Disordered" evidence="10">
    <location>
        <begin position="444"/>
        <end position="490"/>
    </location>
</feature>
<dbReference type="Pfam" id="PF00078">
    <property type="entry name" value="RVT_1"/>
    <property type="match status" value="1"/>
</dbReference>
<dbReference type="AlphaFoldDB" id="A0AA47NAS3"/>
<dbReference type="GO" id="GO:0046983">
    <property type="term" value="F:protein dimerization activity"/>
    <property type="evidence" value="ECO:0007669"/>
    <property type="project" value="InterPro"/>
</dbReference>
<dbReference type="SUPFAM" id="SSF53098">
    <property type="entry name" value="Ribonuclease H-like"/>
    <property type="match status" value="1"/>
</dbReference>
<evidence type="ECO:0000256" key="1">
    <source>
        <dbReference type="ARBA" id="ARBA00004123"/>
    </source>
</evidence>
<feature type="domain" description="BED-type" evidence="11">
    <location>
        <begin position="4"/>
        <end position="57"/>
    </location>
</feature>
<feature type="compositionally biased region" description="Basic and acidic residues" evidence="10">
    <location>
        <begin position="454"/>
        <end position="463"/>
    </location>
</feature>
<dbReference type="Pfam" id="PF02892">
    <property type="entry name" value="zf-BED"/>
    <property type="match status" value="1"/>
</dbReference>
<keyword evidence="13" id="KW-1185">Reference proteome</keyword>
<dbReference type="GO" id="GO:0009791">
    <property type="term" value="P:post-embryonic development"/>
    <property type="evidence" value="ECO:0007669"/>
    <property type="project" value="UniProtKB-ARBA"/>
</dbReference>
<dbReference type="Pfam" id="PF05699">
    <property type="entry name" value="Dimer_Tnp_hAT"/>
    <property type="match status" value="1"/>
</dbReference>
<sequence length="725" mass="81745">MASRKRSIVWLHFTKVDKDTAICNICKAKCKTGSGNTSNLRKHLVKHKIHLRAEECTVFTSPAATETSRLTPFTLAQNTSLTRQRVEECHRAVTKGLVRGMLPFSTVEAPWFREMIGTLNPKYHPPSRDLLSNTLIPSWYTIEKENLKGELRGVDHVAVTADGWSSLAQDHYLTVTAHYIVEAESFIPTGPAIAEEIDSILEEFEVRSKVVAITVDNAANMDVAVRRMQVMKMGCFAHTLNVAAQKLYSVKAVASWSARIRDVVVWLRKATLAKPVLKEKQRLLGLPEHALILDVRTRWNSLFLMVERFMEQYPAIQAAAMDLRLKRAMDRDRVERVSDDDIKKCEDFIDTMSVFYHSTLCVSSDKNATAGQILPILEKLKEKLKVEEDDSSFKRAIKEKVWTDLSSRYTRFLEEATALDPRFKVKVQDEAVWTRLEEEAVSLATSGQRGGVAQDDRGDQQHQEEEEEDWPAEDMDAAAPPPPPPTHKKKLSALGELFREEDQALLQTVAADHDVSGPSILEKVQNEVQVYRSFPAVLTSVNPILWWWQKRDQMPILSKLAHKYLCVQASSTPSERVFSTAGDTVSVERARLLPERVDMLVFLKKNYTTMIQVLYRNIESMLKINGGLSGPFEVQRGVRQGCSLSGMLYSLAIEPLLHNIRKKLSGVVFPGGNGCFKISAYADDVVVFIKNQRDVSIMEDIINNFSVVSSARVNWAKSEALSVKV</sequence>
<keyword evidence="5" id="KW-0805">Transcription regulation</keyword>
<evidence type="ECO:0000256" key="10">
    <source>
        <dbReference type="SAM" id="MobiDB-lite"/>
    </source>
</evidence>
<dbReference type="InterPro" id="IPR000477">
    <property type="entry name" value="RT_dom"/>
</dbReference>
<evidence type="ECO:0000313" key="12">
    <source>
        <dbReference type="EMBL" id="KAK0155414.1"/>
    </source>
</evidence>
<dbReference type="SMART" id="SM00614">
    <property type="entry name" value="ZnF_BED"/>
    <property type="match status" value="1"/>
</dbReference>
<evidence type="ECO:0000256" key="4">
    <source>
        <dbReference type="ARBA" id="ARBA00022833"/>
    </source>
</evidence>
<reference evidence="12" key="1">
    <citation type="journal article" date="2023" name="Front. Mar. Sci.">
        <title>A new Merluccius polli reference genome to investigate the effects of global change in West African waters.</title>
        <authorList>
            <person name="Mateo J.L."/>
            <person name="Blanco-Fernandez C."/>
            <person name="Garcia-Vazquez E."/>
            <person name="Machado-Schiaffino G."/>
        </authorList>
    </citation>
    <scope>NUCLEOTIDE SEQUENCE</scope>
    <source>
        <strain evidence="12">C29</strain>
        <tissue evidence="12">Fin</tissue>
    </source>
</reference>
<keyword evidence="7" id="KW-0804">Transcription</keyword>
<dbReference type="EMBL" id="JAOPHQ010000287">
    <property type="protein sequence ID" value="KAK0155414.1"/>
    <property type="molecule type" value="Genomic_DNA"/>
</dbReference>
<dbReference type="PANTHER" id="PTHR46481">
    <property type="entry name" value="ZINC FINGER BED DOMAIN-CONTAINING PROTEIN 4"/>
    <property type="match status" value="1"/>
</dbReference>
<proteinExistence type="predicted"/>
<dbReference type="InterPro" id="IPR012337">
    <property type="entry name" value="RNaseH-like_sf"/>
</dbReference>
<keyword evidence="8" id="KW-0539">Nucleus</keyword>
<protein>
    <submittedName>
        <fullName evidence="12">Zinc finger BED domain-containing protein 1</fullName>
    </submittedName>
</protein>
<dbReference type="GO" id="GO:0005634">
    <property type="term" value="C:nucleus"/>
    <property type="evidence" value="ECO:0007669"/>
    <property type="project" value="UniProtKB-SubCell"/>
</dbReference>
<evidence type="ECO:0000313" key="13">
    <source>
        <dbReference type="Proteomes" id="UP001174136"/>
    </source>
</evidence>
<accession>A0AA47NAS3</accession>
<evidence type="ECO:0000256" key="2">
    <source>
        <dbReference type="ARBA" id="ARBA00022723"/>
    </source>
</evidence>
<evidence type="ECO:0000256" key="9">
    <source>
        <dbReference type="PROSITE-ProRule" id="PRU00027"/>
    </source>
</evidence>
<dbReference type="SUPFAM" id="SSF140996">
    <property type="entry name" value="Hermes dimerisation domain"/>
    <property type="match status" value="1"/>
</dbReference>
<feature type="compositionally biased region" description="Acidic residues" evidence="10">
    <location>
        <begin position="464"/>
        <end position="476"/>
    </location>
</feature>
<keyword evidence="2" id="KW-0479">Metal-binding</keyword>
<dbReference type="InterPro" id="IPR036236">
    <property type="entry name" value="Znf_C2H2_sf"/>
</dbReference>
<evidence type="ECO:0000256" key="8">
    <source>
        <dbReference type="ARBA" id="ARBA00023242"/>
    </source>
</evidence>
<evidence type="ECO:0000259" key="11">
    <source>
        <dbReference type="PROSITE" id="PS50808"/>
    </source>
</evidence>
<keyword evidence="3 9" id="KW-0863">Zinc-finger</keyword>
<dbReference type="SUPFAM" id="SSF56672">
    <property type="entry name" value="DNA/RNA polymerases"/>
    <property type="match status" value="1"/>
</dbReference>
<dbReference type="InterPro" id="IPR043502">
    <property type="entry name" value="DNA/RNA_pol_sf"/>
</dbReference>
<gene>
    <name evidence="12" type="primary">ZBED1_64</name>
    <name evidence="12" type="ORF">N1851_002216</name>
</gene>
<name>A0AA47NAS3_MERPO</name>
<evidence type="ECO:0000256" key="5">
    <source>
        <dbReference type="ARBA" id="ARBA00023015"/>
    </source>
</evidence>
<comment type="caution">
    <text evidence="12">The sequence shown here is derived from an EMBL/GenBank/DDBJ whole genome shotgun (WGS) entry which is preliminary data.</text>
</comment>
<dbReference type="GO" id="GO:0003677">
    <property type="term" value="F:DNA binding"/>
    <property type="evidence" value="ECO:0007669"/>
    <property type="project" value="UniProtKB-KW"/>
</dbReference>
<dbReference type="PANTHER" id="PTHR46481:SF10">
    <property type="entry name" value="ZINC FINGER BED DOMAIN-CONTAINING PROTEIN 39"/>
    <property type="match status" value="1"/>
</dbReference>
<dbReference type="GO" id="GO:0008270">
    <property type="term" value="F:zinc ion binding"/>
    <property type="evidence" value="ECO:0007669"/>
    <property type="project" value="UniProtKB-KW"/>
</dbReference>
<comment type="subcellular location">
    <subcellularLocation>
        <location evidence="1">Nucleus</location>
    </subcellularLocation>
</comment>
<dbReference type="InterPro" id="IPR008906">
    <property type="entry name" value="HATC_C_dom"/>
</dbReference>
<evidence type="ECO:0000256" key="7">
    <source>
        <dbReference type="ARBA" id="ARBA00023163"/>
    </source>
</evidence>
<dbReference type="SUPFAM" id="SSF57667">
    <property type="entry name" value="beta-beta-alpha zinc fingers"/>
    <property type="match status" value="1"/>
</dbReference>
<evidence type="ECO:0000256" key="3">
    <source>
        <dbReference type="ARBA" id="ARBA00022771"/>
    </source>
</evidence>
<keyword evidence="6" id="KW-0238">DNA-binding</keyword>
<dbReference type="InterPro" id="IPR052035">
    <property type="entry name" value="ZnF_BED_domain_contain"/>
</dbReference>
<dbReference type="Proteomes" id="UP001174136">
    <property type="component" value="Unassembled WGS sequence"/>
</dbReference>
<dbReference type="InterPro" id="IPR003656">
    <property type="entry name" value="Znf_BED"/>
</dbReference>
<keyword evidence="4" id="KW-0862">Zinc</keyword>